<reference evidence="2 3" key="1">
    <citation type="journal article" date="2019" name="Int. J. Syst. Evol. Microbiol.">
        <title>The Global Catalogue of Microorganisms (GCM) 10K type strain sequencing project: providing services to taxonomists for standard genome sequencing and annotation.</title>
        <authorList>
            <consortium name="The Broad Institute Genomics Platform"/>
            <consortium name="The Broad Institute Genome Sequencing Center for Infectious Disease"/>
            <person name="Wu L."/>
            <person name="Ma J."/>
        </authorList>
    </citation>
    <scope>NUCLEOTIDE SEQUENCE [LARGE SCALE GENOMIC DNA]</scope>
    <source>
        <strain evidence="2 3">JCM 14546</strain>
    </source>
</reference>
<comment type="caution">
    <text evidence="2">The sequence shown here is derived from an EMBL/GenBank/DDBJ whole genome shotgun (WGS) entry which is preliminary data.</text>
</comment>
<evidence type="ECO:0000313" key="2">
    <source>
        <dbReference type="EMBL" id="GAA2014622.1"/>
    </source>
</evidence>
<dbReference type="EMBL" id="BAAANO010000035">
    <property type="protein sequence ID" value="GAA2014622.1"/>
    <property type="molecule type" value="Genomic_DNA"/>
</dbReference>
<protein>
    <submittedName>
        <fullName evidence="2">Uncharacterized protein</fullName>
    </submittedName>
</protein>
<name>A0ABN2TP01_9MICO</name>
<feature type="region of interest" description="Disordered" evidence="1">
    <location>
        <begin position="53"/>
        <end position="77"/>
    </location>
</feature>
<sequence length="128" mass="13336">MTLADPGENEPGCVRVESRGGLVEEEHLGPEEQHTREREALLLSAGQQCGVGGGLDLETERGAPGADRLGGGRGRATQAVADSRVLEDGPGADHGVLRKKRHAPSMVDRVAVPQGSSAEEEVAAVRLP</sequence>
<gene>
    <name evidence="2" type="ORF">GCM10009755_27950</name>
</gene>
<feature type="compositionally biased region" description="Basic and acidic residues" evidence="1">
    <location>
        <begin position="16"/>
        <end position="35"/>
    </location>
</feature>
<evidence type="ECO:0000313" key="3">
    <source>
        <dbReference type="Proteomes" id="UP001500755"/>
    </source>
</evidence>
<organism evidence="2 3">
    <name type="scientific">Brevibacterium samyangense</name>
    <dbReference type="NCBI Taxonomy" id="366888"/>
    <lineage>
        <taxon>Bacteria</taxon>
        <taxon>Bacillati</taxon>
        <taxon>Actinomycetota</taxon>
        <taxon>Actinomycetes</taxon>
        <taxon>Micrococcales</taxon>
        <taxon>Brevibacteriaceae</taxon>
        <taxon>Brevibacterium</taxon>
    </lineage>
</organism>
<dbReference type="Proteomes" id="UP001500755">
    <property type="component" value="Unassembled WGS sequence"/>
</dbReference>
<accession>A0ABN2TP01</accession>
<proteinExistence type="predicted"/>
<keyword evidence="3" id="KW-1185">Reference proteome</keyword>
<feature type="region of interest" description="Disordered" evidence="1">
    <location>
        <begin position="1"/>
        <end position="35"/>
    </location>
</feature>
<evidence type="ECO:0000256" key="1">
    <source>
        <dbReference type="SAM" id="MobiDB-lite"/>
    </source>
</evidence>